<reference evidence="1 2" key="1">
    <citation type="submission" date="2021-01" db="EMBL/GenBank/DDBJ databases">
        <title>FDA dAtabase for Regulatory Grade micrObial Sequences (FDA-ARGOS): Supporting development and validation of Infectious Disease Dx tests.</title>
        <authorList>
            <person name="Nelson B."/>
            <person name="Plummer A."/>
            <person name="Tallon L."/>
            <person name="Sadzewicz L."/>
            <person name="Zhao X."/>
            <person name="Boylan J."/>
            <person name="Ott S."/>
            <person name="Bowen H."/>
            <person name="Vavikolanu K."/>
            <person name="Mehta A."/>
            <person name="Aluvathingal J."/>
            <person name="Nadendla S."/>
            <person name="Myers T."/>
            <person name="Yan Y."/>
            <person name="Sichtig H."/>
        </authorList>
    </citation>
    <scope>NUCLEOTIDE SEQUENCE [LARGE SCALE GENOMIC DNA]</scope>
    <source>
        <strain evidence="1 2">FDAARGOS_1161</strain>
    </source>
</reference>
<dbReference type="KEGG" id="ppsr:I6J18_09120"/>
<name>A0A974NQI6_PERPY</name>
<keyword evidence="2" id="KW-1185">Reference proteome</keyword>
<accession>A0A974NQI6</accession>
<dbReference type="RefSeq" id="WP_040376188.1">
    <property type="nucleotide sequence ID" value="NZ_CP068053.1"/>
</dbReference>
<sequence length="70" mass="8163">MTKEDLFKVLHSSARGNFFTIELEKSRYQNGDEVMAFANELEAEGKIKIREFKQLKESIYLQGIIKYSSN</sequence>
<organism evidence="1 2">
    <name type="scientific">Peribacillus psychrosaccharolyticus</name>
    <name type="common">Bacillus psychrosaccharolyticus</name>
    <dbReference type="NCBI Taxonomy" id="1407"/>
    <lineage>
        <taxon>Bacteria</taxon>
        <taxon>Bacillati</taxon>
        <taxon>Bacillota</taxon>
        <taxon>Bacilli</taxon>
        <taxon>Bacillales</taxon>
        <taxon>Bacillaceae</taxon>
        <taxon>Peribacillus</taxon>
    </lineage>
</organism>
<proteinExistence type="predicted"/>
<dbReference type="AlphaFoldDB" id="A0A974NQI6"/>
<evidence type="ECO:0000313" key="2">
    <source>
        <dbReference type="Proteomes" id="UP000595254"/>
    </source>
</evidence>
<gene>
    <name evidence="1" type="ORF">I6J18_09120</name>
</gene>
<dbReference type="EMBL" id="CP068053">
    <property type="protein sequence ID" value="QQT01972.1"/>
    <property type="molecule type" value="Genomic_DNA"/>
</dbReference>
<evidence type="ECO:0000313" key="1">
    <source>
        <dbReference type="EMBL" id="QQT01972.1"/>
    </source>
</evidence>
<protein>
    <submittedName>
        <fullName evidence="1">Uncharacterized protein</fullName>
    </submittedName>
</protein>
<dbReference type="Proteomes" id="UP000595254">
    <property type="component" value="Chromosome"/>
</dbReference>